<dbReference type="OrthoDB" id="434783at2759"/>
<proteinExistence type="predicted"/>
<evidence type="ECO:0000313" key="2">
    <source>
        <dbReference type="Proteomes" id="UP000683360"/>
    </source>
</evidence>
<dbReference type="AlphaFoldDB" id="A0A8S3Q8U7"/>
<dbReference type="PANTHER" id="PTHR10773">
    <property type="entry name" value="DNA-DIRECTED RNA POLYMERASES I, II, AND III SUBUNIT RPABC2"/>
    <property type="match status" value="1"/>
</dbReference>
<dbReference type="PANTHER" id="PTHR10773:SF19">
    <property type="match status" value="1"/>
</dbReference>
<organism evidence="1 2">
    <name type="scientific">Mytilus edulis</name>
    <name type="common">Blue mussel</name>
    <dbReference type="NCBI Taxonomy" id="6550"/>
    <lineage>
        <taxon>Eukaryota</taxon>
        <taxon>Metazoa</taxon>
        <taxon>Spiralia</taxon>
        <taxon>Lophotrochozoa</taxon>
        <taxon>Mollusca</taxon>
        <taxon>Bivalvia</taxon>
        <taxon>Autobranchia</taxon>
        <taxon>Pteriomorphia</taxon>
        <taxon>Mytilida</taxon>
        <taxon>Mytiloidea</taxon>
        <taxon>Mytilidae</taxon>
        <taxon>Mytilinae</taxon>
        <taxon>Mytilus</taxon>
    </lineage>
</organism>
<accession>A0A8S3Q8U7</accession>
<dbReference type="Proteomes" id="UP000683360">
    <property type="component" value="Unassembled WGS sequence"/>
</dbReference>
<evidence type="ECO:0000313" key="1">
    <source>
        <dbReference type="EMBL" id="CAG2193357.1"/>
    </source>
</evidence>
<protein>
    <submittedName>
        <fullName evidence="1">Uncharacterized protein</fullName>
    </submittedName>
</protein>
<reference evidence="1" key="1">
    <citation type="submission" date="2021-03" db="EMBL/GenBank/DDBJ databases">
        <authorList>
            <person name="Bekaert M."/>
        </authorList>
    </citation>
    <scope>NUCLEOTIDE SEQUENCE</scope>
</reference>
<sequence length="194" mass="22036">MEADSIHSSVERAKKSTKVYHPSQWDTVVSMARKRNPYIVIPVNYRDFYDLKGLKTDLNINLKRTVSGETINWLKVKWIRVTKENPGSVFFNNGFDPENFMEAKFQSSSLRGRKKKTGNIKLSPLYESKLQISAAKKADLLSLCKSGVIPTTYHSYYESLPVGKLVTPCQSQTLQKKISMTTFNSNPKSNAVHL</sequence>
<gene>
    <name evidence="1" type="ORF">MEDL_8441</name>
</gene>
<keyword evidence="2" id="KW-1185">Reference proteome</keyword>
<dbReference type="EMBL" id="CAJPWZ010000459">
    <property type="protein sequence ID" value="CAG2193357.1"/>
    <property type="molecule type" value="Genomic_DNA"/>
</dbReference>
<comment type="caution">
    <text evidence="1">The sequence shown here is derived from an EMBL/GenBank/DDBJ whole genome shotgun (WGS) entry which is preliminary data.</text>
</comment>
<name>A0A8S3Q8U7_MYTED</name>